<dbReference type="SMART" id="SM00228">
    <property type="entry name" value="PDZ"/>
    <property type="match status" value="1"/>
</dbReference>
<feature type="domain" description="PDZ" evidence="1">
    <location>
        <begin position="28"/>
        <end position="75"/>
    </location>
</feature>
<reference evidence="2 3" key="1">
    <citation type="submission" date="2014-06" db="EMBL/GenBank/DDBJ databases">
        <authorList>
            <person name="Swart Estienne"/>
        </authorList>
    </citation>
    <scope>NUCLEOTIDE SEQUENCE [LARGE SCALE GENOMIC DNA]</scope>
    <source>
        <strain evidence="2 3">130c</strain>
    </source>
</reference>
<dbReference type="Proteomes" id="UP000039865">
    <property type="component" value="Unassembled WGS sequence"/>
</dbReference>
<proteinExistence type="predicted"/>
<sequence>MRMLFPFQYQVAECEGDEQDQSMNRPYLGCSLRSMIDKAGMIVLLVNTESPGWQAGLKIGDIILEIDGVKVNNINDYYAAIANTQNKLKVFKLLRNGEERIFEVSLK</sequence>
<accession>A0A078B3U7</accession>
<organism evidence="2 3">
    <name type="scientific">Stylonychia lemnae</name>
    <name type="common">Ciliate</name>
    <dbReference type="NCBI Taxonomy" id="5949"/>
    <lineage>
        <taxon>Eukaryota</taxon>
        <taxon>Sar</taxon>
        <taxon>Alveolata</taxon>
        <taxon>Ciliophora</taxon>
        <taxon>Intramacronucleata</taxon>
        <taxon>Spirotrichea</taxon>
        <taxon>Stichotrichia</taxon>
        <taxon>Sporadotrichida</taxon>
        <taxon>Oxytrichidae</taxon>
        <taxon>Stylonychinae</taxon>
        <taxon>Stylonychia</taxon>
    </lineage>
</organism>
<evidence type="ECO:0000259" key="1">
    <source>
        <dbReference type="PROSITE" id="PS50106"/>
    </source>
</evidence>
<dbReference type="AlphaFoldDB" id="A0A078B3U7"/>
<keyword evidence="3" id="KW-1185">Reference proteome</keyword>
<dbReference type="InterPro" id="IPR001478">
    <property type="entry name" value="PDZ"/>
</dbReference>
<dbReference type="Gene3D" id="2.30.42.10">
    <property type="match status" value="1"/>
</dbReference>
<name>A0A078B3U7_STYLE</name>
<evidence type="ECO:0000313" key="3">
    <source>
        <dbReference type="Proteomes" id="UP000039865"/>
    </source>
</evidence>
<protein>
    <submittedName>
        <fullName evidence="2">2-alkenal reductase</fullName>
    </submittedName>
</protein>
<dbReference type="SUPFAM" id="SSF50156">
    <property type="entry name" value="PDZ domain-like"/>
    <property type="match status" value="1"/>
</dbReference>
<dbReference type="InParanoid" id="A0A078B3U7"/>
<evidence type="ECO:0000313" key="2">
    <source>
        <dbReference type="EMBL" id="CDW89164.1"/>
    </source>
</evidence>
<dbReference type="EMBL" id="CCKQ01017300">
    <property type="protein sequence ID" value="CDW89164.1"/>
    <property type="molecule type" value="Genomic_DNA"/>
</dbReference>
<gene>
    <name evidence="2" type="primary">Contig19232.g20390</name>
    <name evidence="2" type="ORF">STYLEM_18295</name>
</gene>
<dbReference type="InterPro" id="IPR041489">
    <property type="entry name" value="PDZ_6"/>
</dbReference>
<dbReference type="OrthoDB" id="286004at2759"/>
<dbReference type="PROSITE" id="PS50106">
    <property type="entry name" value="PDZ"/>
    <property type="match status" value="1"/>
</dbReference>
<dbReference type="Pfam" id="PF17820">
    <property type="entry name" value="PDZ_6"/>
    <property type="match status" value="1"/>
</dbReference>
<dbReference type="InterPro" id="IPR036034">
    <property type="entry name" value="PDZ_sf"/>
</dbReference>